<evidence type="ECO:0000259" key="6">
    <source>
        <dbReference type="PROSITE" id="PS50048"/>
    </source>
</evidence>
<dbReference type="Proteomes" id="UP000803884">
    <property type="component" value="Unassembled WGS sequence"/>
</dbReference>
<keyword evidence="8" id="KW-1185">Reference proteome</keyword>
<dbReference type="GO" id="GO:0000981">
    <property type="term" value="F:DNA-binding transcription factor activity, RNA polymerase II-specific"/>
    <property type="evidence" value="ECO:0007669"/>
    <property type="project" value="InterPro"/>
</dbReference>
<dbReference type="Gene3D" id="4.10.240.10">
    <property type="entry name" value="Zn(2)-C6 fungal-type DNA-binding domain"/>
    <property type="match status" value="1"/>
</dbReference>
<dbReference type="RefSeq" id="XP_069227348.1">
    <property type="nucleotide sequence ID" value="XM_069375365.1"/>
</dbReference>
<gene>
    <name evidence="7" type="ORF">WHR41_06760</name>
</gene>
<comment type="caution">
    <text evidence="7">The sequence shown here is derived from an EMBL/GenBank/DDBJ whole genome shotgun (WGS) entry which is preliminary data.</text>
</comment>
<dbReference type="GO" id="GO:0005634">
    <property type="term" value="C:nucleus"/>
    <property type="evidence" value="ECO:0007669"/>
    <property type="project" value="UniProtKB-SubCell"/>
</dbReference>
<dbReference type="InterPro" id="IPR050815">
    <property type="entry name" value="TF_fung"/>
</dbReference>
<evidence type="ECO:0000256" key="4">
    <source>
        <dbReference type="ARBA" id="ARBA00023163"/>
    </source>
</evidence>
<keyword evidence="5" id="KW-0539">Nucleus</keyword>
<organism evidence="7 8">
    <name type="scientific">Cladosporium halotolerans</name>
    <dbReference type="NCBI Taxonomy" id="1052096"/>
    <lineage>
        <taxon>Eukaryota</taxon>
        <taxon>Fungi</taxon>
        <taxon>Dikarya</taxon>
        <taxon>Ascomycota</taxon>
        <taxon>Pezizomycotina</taxon>
        <taxon>Dothideomycetes</taxon>
        <taxon>Dothideomycetidae</taxon>
        <taxon>Cladosporiales</taxon>
        <taxon>Cladosporiaceae</taxon>
        <taxon>Cladosporium</taxon>
    </lineage>
</organism>
<evidence type="ECO:0000256" key="5">
    <source>
        <dbReference type="ARBA" id="ARBA00023242"/>
    </source>
</evidence>
<accession>A0AB34KKG8</accession>
<dbReference type="SMART" id="SM00066">
    <property type="entry name" value="GAL4"/>
    <property type="match status" value="1"/>
</dbReference>
<keyword evidence="2" id="KW-0479">Metal-binding</keyword>
<dbReference type="InterPro" id="IPR001138">
    <property type="entry name" value="Zn2Cys6_DnaBD"/>
</dbReference>
<dbReference type="PROSITE" id="PS00463">
    <property type="entry name" value="ZN2_CY6_FUNGAL_1"/>
    <property type="match status" value="1"/>
</dbReference>
<dbReference type="PROSITE" id="PS50048">
    <property type="entry name" value="ZN2_CY6_FUNGAL_2"/>
    <property type="match status" value="1"/>
</dbReference>
<sequence length="181" mass="19445">MASADSACVACKSKKRKCDKALPQCGLCTRTGGFCAYVDPGLAPARSIASIASIENRGHFEPGASPFYHEHALTYTPPTVSPRRGLALQPVRASSNGSFPSALLLDVDCFHRMGLQLSQPSINIPMKTLAILNRGNTAVDASDAYFKTVHRWLPFISKKRIDLGATLHNGGPDLAMLFLAM</sequence>
<evidence type="ECO:0000256" key="3">
    <source>
        <dbReference type="ARBA" id="ARBA00023015"/>
    </source>
</evidence>
<keyword evidence="3" id="KW-0805">Transcription regulation</keyword>
<dbReference type="EMBL" id="JAAQHG020000027">
    <property type="protein sequence ID" value="KAL1584242.1"/>
    <property type="molecule type" value="Genomic_DNA"/>
</dbReference>
<evidence type="ECO:0000313" key="8">
    <source>
        <dbReference type="Proteomes" id="UP000803884"/>
    </source>
</evidence>
<evidence type="ECO:0000256" key="1">
    <source>
        <dbReference type="ARBA" id="ARBA00004123"/>
    </source>
</evidence>
<dbReference type="PANTHER" id="PTHR47338">
    <property type="entry name" value="ZN(II)2CYS6 TRANSCRIPTION FACTOR (EUROFUNG)-RELATED"/>
    <property type="match status" value="1"/>
</dbReference>
<dbReference type="AlphaFoldDB" id="A0AB34KKG8"/>
<dbReference type="CDD" id="cd00067">
    <property type="entry name" value="GAL4"/>
    <property type="match status" value="1"/>
</dbReference>
<comment type="subcellular location">
    <subcellularLocation>
        <location evidence="1">Nucleus</location>
    </subcellularLocation>
</comment>
<dbReference type="GeneID" id="96008203"/>
<reference evidence="7 8" key="1">
    <citation type="journal article" date="2020" name="Microbiol. Resour. Announc.">
        <title>Draft Genome Sequence of a Cladosporium Species Isolated from the Mesophotic Ascidian Didemnum maculosum.</title>
        <authorList>
            <person name="Gioti A."/>
            <person name="Siaperas R."/>
            <person name="Nikolaivits E."/>
            <person name="Le Goff G."/>
            <person name="Ouazzani J."/>
            <person name="Kotoulas G."/>
            <person name="Topakas E."/>
        </authorList>
    </citation>
    <scope>NUCLEOTIDE SEQUENCE [LARGE SCALE GENOMIC DNA]</scope>
    <source>
        <strain evidence="7 8">TM138-S3</strain>
    </source>
</reference>
<name>A0AB34KKG8_9PEZI</name>
<proteinExistence type="predicted"/>
<dbReference type="Pfam" id="PF00172">
    <property type="entry name" value="Zn_clus"/>
    <property type="match status" value="1"/>
</dbReference>
<dbReference type="InterPro" id="IPR036864">
    <property type="entry name" value="Zn2-C6_fun-type_DNA-bd_sf"/>
</dbReference>
<dbReference type="SUPFAM" id="SSF57701">
    <property type="entry name" value="Zn2/Cys6 DNA-binding domain"/>
    <property type="match status" value="1"/>
</dbReference>
<protein>
    <recommendedName>
        <fullName evidence="6">Zn(2)-C6 fungal-type domain-containing protein</fullName>
    </recommendedName>
</protein>
<dbReference type="PANTHER" id="PTHR47338:SF20">
    <property type="entry name" value="ZN(II)2CYS6 TRANSCRIPTION FACTOR (EUROFUNG)"/>
    <property type="match status" value="1"/>
</dbReference>
<feature type="domain" description="Zn(2)-C6 fungal-type" evidence="6">
    <location>
        <begin position="7"/>
        <end position="37"/>
    </location>
</feature>
<evidence type="ECO:0000256" key="2">
    <source>
        <dbReference type="ARBA" id="ARBA00022723"/>
    </source>
</evidence>
<evidence type="ECO:0000313" key="7">
    <source>
        <dbReference type="EMBL" id="KAL1584242.1"/>
    </source>
</evidence>
<dbReference type="GO" id="GO:0008270">
    <property type="term" value="F:zinc ion binding"/>
    <property type="evidence" value="ECO:0007669"/>
    <property type="project" value="InterPro"/>
</dbReference>
<keyword evidence="4" id="KW-0804">Transcription</keyword>